<evidence type="ECO:0000313" key="2">
    <source>
        <dbReference type="EMBL" id="RDY06405.1"/>
    </source>
</evidence>
<dbReference type="GO" id="GO:0004672">
    <property type="term" value="F:protein kinase activity"/>
    <property type="evidence" value="ECO:0007669"/>
    <property type="project" value="InterPro"/>
</dbReference>
<evidence type="ECO:0000259" key="1">
    <source>
        <dbReference type="PROSITE" id="PS50011"/>
    </source>
</evidence>
<dbReference type="EMBL" id="QJKJ01001692">
    <property type="protein sequence ID" value="RDY06405.1"/>
    <property type="molecule type" value="Genomic_DNA"/>
</dbReference>
<comment type="caution">
    <text evidence="2">The sequence shown here is derived from an EMBL/GenBank/DDBJ whole genome shotgun (WGS) entry which is preliminary data.</text>
</comment>
<dbReference type="AlphaFoldDB" id="A0A371HUD6"/>
<sequence length="210" mass="24255">MVGLAILRFNLTMVDTSYAELLSKGAMGVIETLEYLHNNEGHYVIHRDIKSSNVQLSEDFEPQHFDFGLAKWASTSSLHIICTDVAGTFGYMAPEYFMYEVGLKKILDLMNVPWLTRENVASHLQKFGGERKETLLPNFCFPYKLEQRFSNQDFIAGVILDTETNEAHLECAHNCVHHDFMRRRHRSHREHSHLFGILFAHSTKINNKIL</sequence>
<dbReference type="OrthoDB" id="1434453at2759"/>
<organism evidence="2 3">
    <name type="scientific">Mucuna pruriens</name>
    <name type="common">Velvet bean</name>
    <name type="synonym">Dolichos pruriens</name>
    <dbReference type="NCBI Taxonomy" id="157652"/>
    <lineage>
        <taxon>Eukaryota</taxon>
        <taxon>Viridiplantae</taxon>
        <taxon>Streptophyta</taxon>
        <taxon>Embryophyta</taxon>
        <taxon>Tracheophyta</taxon>
        <taxon>Spermatophyta</taxon>
        <taxon>Magnoliopsida</taxon>
        <taxon>eudicotyledons</taxon>
        <taxon>Gunneridae</taxon>
        <taxon>Pentapetalae</taxon>
        <taxon>rosids</taxon>
        <taxon>fabids</taxon>
        <taxon>Fabales</taxon>
        <taxon>Fabaceae</taxon>
        <taxon>Papilionoideae</taxon>
        <taxon>50 kb inversion clade</taxon>
        <taxon>NPAAA clade</taxon>
        <taxon>indigoferoid/millettioid clade</taxon>
        <taxon>Phaseoleae</taxon>
        <taxon>Mucuna</taxon>
    </lineage>
</organism>
<dbReference type="SUPFAM" id="SSF56112">
    <property type="entry name" value="Protein kinase-like (PK-like)"/>
    <property type="match status" value="1"/>
</dbReference>
<feature type="domain" description="Protein kinase" evidence="1">
    <location>
        <begin position="1"/>
        <end position="194"/>
    </location>
</feature>
<dbReference type="Pfam" id="PF00069">
    <property type="entry name" value="Pkinase"/>
    <property type="match status" value="1"/>
</dbReference>
<dbReference type="PROSITE" id="PS50011">
    <property type="entry name" value="PROTEIN_KINASE_DOM"/>
    <property type="match status" value="1"/>
</dbReference>
<dbReference type="PANTHER" id="PTHR47987">
    <property type="entry name" value="OS08G0249100 PROTEIN"/>
    <property type="match status" value="1"/>
</dbReference>
<dbReference type="GO" id="GO:0005524">
    <property type="term" value="F:ATP binding"/>
    <property type="evidence" value="ECO:0007669"/>
    <property type="project" value="InterPro"/>
</dbReference>
<evidence type="ECO:0000313" key="3">
    <source>
        <dbReference type="Proteomes" id="UP000257109"/>
    </source>
</evidence>
<feature type="non-terminal residue" evidence="2">
    <location>
        <position position="1"/>
    </location>
</feature>
<name>A0A371HUD6_MUCPR</name>
<dbReference type="PANTHER" id="PTHR47987:SF2">
    <property type="entry name" value="PROTEIN KINASE DOMAIN-CONTAINING PROTEIN"/>
    <property type="match status" value="1"/>
</dbReference>
<proteinExistence type="predicted"/>
<dbReference type="InterPro" id="IPR011009">
    <property type="entry name" value="Kinase-like_dom_sf"/>
</dbReference>
<dbReference type="Proteomes" id="UP000257109">
    <property type="component" value="Unassembled WGS sequence"/>
</dbReference>
<dbReference type="Gene3D" id="1.10.510.10">
    <property type="entry name" value="Transferase(Phosphotransferase) domain 1"/>
    <property type="match status" value="1"/>
</dbReference>
<protein>
    <submittedName>
        <fullName evidence="2">Receptor-like cytosolic serine/threonine-protein kinase RBK1</fullName>
    </submittedName>
</protein>
<keyword evidence="3" id="KW-1185">Reference proteome</keyword>
<dbReference type="InterPro" id="IPR046958">
    <property type="entry name" value="RBK1/2/STUNTED"/>
</dbReference>
<dbReference type="InterPro" id="IPR000719">
    <property type="entry name" value="Prot_kinase_dom"/>
</dbReference>
<gene>
    <name evidence="2" type="primary">RBK1</name>
    <name evidence="2" type="ORF">CR513_09599</name>
</gene>
<accession>A0A371HUD6</accession>
<reference evidence="2" key="1">
    <citation type="submission" date="2018-05" db="EMBL/GenBank/DDBJ databases">
        <title>Draft genome of Mucuna pruriens seed.</title>
        <authorList>
            <person name="Nnadi N.E."/>
            <person name="Vos R."/>
            <person name="Hasami M.H."/>
            <person name="Devisetty U.K."/>
            <person name="Aguiy J.C."/>
        </authorList>
    </citation>
    <scope>NUCLEOTIDE SEQUENCE [LARGE SCALE GENOMIC DNA]</scope>
    <source>
        <strain evidence="2">JCA_2017</strain>
    </source>
</reference>